<dbReference type="EMBL" id="JAEVFJ010000014">
    <property type="protein sequence ID" value="KAH8100840.1"/>
    <property type="molecule type" value="Genomic_DNA"/>
</dbReference>
<feature type="region of interest" description="Disordered" evidence="1">
    <location>
        <begin position="336"/>
        <end position="388"/>
    </location>
</feature>
<evidence type="ECO:0000313" key="4">
    <source>
        <dbReference type="Proteomes" id="UP000813824"/>
    </source>
</evidence>
<comment type="caution">
    <text evidence="3">The sequence shown here is derived from an EMBL/GenBank/DDBJ whole genome shotgun (WGS) entry which is preliminary data.</text>
</comment>
<keyword evidence="2" id="KW-0472">Membrane</keyword>
<feature type="compositionally biased region" description="Low complexity" evidence="1">
    <location>
        <begin position="164"/>
        <end position="177"/>
    </location>
</feature>
<feature type="region of interest" description="Disordered" evidence="1">
    <location>
        <begin position="139"/>
        <end position="177"/>
    </location>
</feature>
<feature type="compositionally biased region" description="Polar residues" evidence="1">
    <location>
        <begin position="261"/>
        <end position="271"/>
    </location>
</feature>
<proteinExistence type="predicted"/>
<feature type="compositionally biased region" description="Basic and acidic residues" evidence="1">
    <location>
        <begin position="365"/>
        <end position="379"/>
    </location>
</feature>
<feature type="compositionally biased region" description="Pro residues" evidence="1">
    <location>
        <begin position="146"/>
        <end position="163"/>
    </location>
</feature>
<evidence type="ECO:0000256" key="1">
    <source>
        <dbReference type="SAM" id="MobiDB-lite"/>
    </source>
</evidence>
<sequence length="388" mass="40788">MEDEPNHYTLNHDSPSIQYGDGWSGNSGHTRKQIGTYNFSILTESQSSSFSLGASTFNFFGISVCSSTDPTGESVSVTYTIKPGKSTILEHSERRCFGQKDDTPMSVDANAVLHVSIVIGSDGVEFEFDHATIFYKASTGSHSAAPHPPVAPLPPTTPFPSAAPAPQTQPQLQLSPPSVDVGFVATESVVTHDPLSAPTTTGLSVLLSSTITSRYGGIDTQQTEDVTKGLDPSQRTPQGVAGSSQAPAPYPSSAPDITPIPNGSNTRTIGASSGPPYAPADTSSSTASHSHSTPTGAIIGGVLGLLILPILIYLLWRWHKKRSPVAPSTAYLRSLPGGYPSGSRRGYGEPILESHPEGMDTTGLFEEHRKGASESDSDSRYSNASTLS</sequence>
<dbReference type="Proteomes" id="UP000813824">
    <property type="component" value="Unassembled WGS sequence"/>
</dbReference>
<feature type="compositionally biased region" description="Low complexity" evidence="1">
    <location>
        <begin position="241"/>
        <end position="255"/>
    </location>
</feature>
<protein>
    <submittedName>
        <fullName evidence="3">Uncharacterized protein</fullName>
    </submittedName>
</protein>
<evidence type="ECO:0000313" key="3">
    <source>
        <dbReference type="EMBL" id="KAH8100840.1"/>
    </source>
</evidence>
<gene>
    <name evidence="3" type="ORF">BXZ70DRAFT_131011</name>
</gene>
<feature type="compositionally biased region" description="Low complexity" evidence="1">
    <location>
        <begin position="279"/>
        <end position="292"/>
    </location>
</feature>
<dbReference type="AlphaFoldDB" id="A0A8K0XPZ9"/>
<evidence type="ECO:0000256" key="2">
    <source>
        <dbReference type="SAM" id="Phobius"/>
    </source>
</evidence>
<feature type="region of interest" description="Disordered" evidence="1">
    <location>
        <begin position="218"/>
        <end position="292"/>
    </location>
</feature>
<reference evidence="3" key="1">
    <citation type="journal article" date="2021" name="New Phytol.">
        <title>Evolutionary innovations through gain and loss of genes in the ectomycorrhizal Boletales.</title>
        <authorList>
            <person name="Wu G."/>
            <person name="Miyauchi S."/>
            <person name="Morin E."/>
            <person name="Kuo A."/>
            <person name="Drula E."/>
            <person name="Varga T."/>
            <person name="Kohler A."/>
            <person name="Feng B."/>
            <person name="Cao Y."/>
            <person name="Lipzen A."/>
            <person name="Daum C."/>
            <person name="Hundley H."/>
            <person name="Pangilinan J."/>
            <person name="Johnson J."/>
            <person name="Barry K."/>
            <person name="LaButti K."/>
            <person name="Ng V."/>
            <person name="Ahrendt S."/>
            <person name="Min B."/>
            <person name="Choi I.G."/>
            <person name="Park H."/>
            <person name="Plett J.M."/>
            <person name="Magnuson J."/>
            <person name="Spatafora J.W."/>
            <person name="Nagy L.G."/>
            <person name="Henrissat B."/>
            <person name="Grigoriev I.V."/>
            <person name="Yang Z.L."/>
            <person name="Xu J."/>
            <person name="Martin F.M."/>
        </authorList>
    </citation>
    <scope>NUCLEOTIDE SEQUENCE</scope>
    <source>
        <strain evidence="3">KKN 215</strain>
    </source>
</reference>
<name>A0A8K0XPZ9_9AGAR</name>
<keyword evidence="2" id="KW-1133">Transmembrane helix</keyword>
<feature type="transmembrane region" description="Helical" evidence="2">
    <location>
        <begin position="296"/>
        <end position="316"/>
    </location>
</feature>
<organism evidence="3 4">
    <name type="scientific">Cristinia sonorae</name>
    <dbReference type="NCBI Taxonomy" id="1940300"/>
    <lineage>
        <taxon>Eukaryota</taxon>
        <taxon>Fungi</taxon>
        <taxon>Dikarya</taxon>
        <taxon>Basidiomycota</taxon>
        <taxon>Agaricomycotina</taxon>
        <taxon>Agaricomycetes</taxon>
        <taxon>Agaricomycetidae</taxon>
        <taxon>Agaricales</taxon>
        <taxon>Pleurotineae</taxon>
        <taxon>Stephanosporaceae</taxon>
        <taxon>Cristinia</taxon>
    </lineage>
</organism>
<keyword evidence="2" id="KW-0812">Transmembrane</keyword>
<keyword evidence="4" id="KW-1185">Reference proteome</keyword>
<accession>A0A8K0XPZ9</accession>